<organism evidence="3 4">
    <name type="scientific">Cellulomonas hominis</name>
    <dbReference type="NCBI Taxonomy" id="156981"/>
    <lineage>
        <taxon>Bacteria</taxon>
        <taxon>Bacillati</taxon>
        <taxon>Actinomycetota</taxon>
        <taxon>Actinomycetes</taxon>
        <taxon>Micrococcales</taxon>
        <taxon>Cellulomonadaceae</taxon>
        <taxon>Cellulomonas</taxon>
    </lineage>
</organism>
<dbReference type="SUPFAM" id="SSF51679">
    <property type="entry name" value="Bacterial luciferase-like"/>
    <property type="match status" value="1"/>
</dbReference>
<reference evidence="3 4" key="1">
    <citation type="submission" date="2019-05" db="EMBL/GenBank/DDBJ databases">
        <title>Genome sequence of Cellulomonas hominis strain CS1.</title>
        <authorList>
            <person name="Belmont J."/>
            <person name="Maclea K.S."/>
        </authorList>
    </citation>
    <scope>NUCLEOTIDE SEQUENCE [LARGE SCALE GENOMIC DNA]</scope>
    <source>
        <strain evidence="3 4">CS1</strain>
    </source>
</reference>
<dbReference type="InterPro" id="IPR011251">
    <property type="entry name" value="Luciferase-like_dom"/>
</dbReference>
<dbReference type="EC" id="1.-.-.-" evidence="3"/>
<dbReference type="PANTHER" id="PTHR43244">
    <property type="match status" value="1"/>
</dbReference>
<evidence type="ECO:0000313" key="4">
    <source>
        <dbReference type="Proteomes" id="UP000308121"/>
    </source>
</evidence>
<proteinExistence type="predicted"/>
<evidence type="ECO:0000256" key="1">
    <source>
        <dbReference type="ARBA" id="ARBA00023002"/>
    </source>
</evidence>
<feature type="domain" description="Luciferase-like" evidence="2">
    <location>
        <begin position="3"/>
        <end position="302"/>
    </location>
</feature>
<dbReference type="OrthoDB" id="180193at2"/>
<dbReference type="Gene3D" id="3.20.20.30">
    <property type="entry name" value="Luciferase-like domain"/>
    <property type="match status" value="1"/>
</dbReference>
<gene>
    <name evidence="3" type="ORF">FA014_02560</name>
</gene>
<evidence type="ECO:0000313" key="3">
    <source>
        <dbReference type="EMBL" id="TKR27042.1"/>
    </source>
</evidence>
<comment type="caution">
    <text evidence="3">The sequence shown here is derived from an EMBL/GenBank/DDBJ whole genome shotgun (WGS) entry which is preliminary data.</text>
</comment>
<dbReference type="InterPro" id="IPR036661">
    <property type="entry name" value="Luciferase-like_sf"/>
</dbReference>
<dbReference type="Proteomes" id="UP000308121">
    <property type="component" value="Unassembled WGS sequence"/>
</dbReference>
<dbReference type="RefSeq" id="WP_154728140.1">
    <property type="nucleotide sequence ID" value="NZ_SZYE01000008.1"/>
</dbReference>
<dbReference type="InterPro" id="IPR050564">
    <property type="entry name" value="F420-G6PD/mer"/>
</dbReference>
<dbReference type="Pfam" id="PF00296">
    <property type="entry name" value="Bac_luciferase"/>
    <property type="match status" value="1"/>
</dbReference>
<protein>
    <submittedName>
        <fullName evidence="3">TIGR03557 family F420-dependent LLM class oxidoreductase</fullName>
        <ecNumber evidence="3">1.-.-.-</ecNumber>
    </submittedName>
</protein>
<dbReference type="GO" id="GO:0016705">
    <property type="term" value="F:oxidoreductase activity, acting on paired donors, with incorporation or reduction of molecular oxygen"/>
    <property type="evidence" value="ECO:0007669"/>
    <property type="project" value="InterPro"/>
</dbReference>
<dbReference type="PANTHER" id="PTHR43244:SF1">
    <property type="entry name" value="5,10-METHYLENETETRAHYDROMETHANOPTERIN REDUCTASE"/>
    <property type="match status" value="1"/>
</dbReference>
<keyword evidence="1 3" id="KW-0560">Oxidoreductase</keyword>
<dbReference type="CDD" id="cd01097">
    <property type="entry name" value="Tetrahydromethanopterin_reductase"/>
    <property type="match status" value="1"/>
</dbReference>
<dbReference type="EMBL" id="SZYE01000008">
    <property type="protein sequence ID" value="TKR27042.1"/>
    <property type="molecule type" value="Genomic_DNA"/>
</dbReference>
<sequence length="336" mass="36670">MTRFGYTLMTEQSGPKQLVGYAADAEKTGFDFLVSSDHYFPWLDEQGHAPYAWALLGAVSQVTSRVDLMTYVTCPTVRYHPAVVAQKAATLGVLSDGRFTLGLGAGENLNEHVVGERWPAVGERHDMLEEAVEIIRSLLDGDRLTFDGVHFRTDSAQLWDLPDSPVEIGVAVSGAQSVSRFAPLADHLVATDPEKELLDSWDEARAQAARAIGGEVPPPSRKIGQIPISWDPDPETAKQRAHEQFRWFAGGWGVNADLPTTEGFAAASQYVRPDDVAETIPCGPDLDAIVEQVRPYWEAGFTDIALVQVGDQAQQRFLDEVASPLLDKLRTAAPSS</sequence>
<dbReference type="InterPro" id="IPR019945">
    <property type="entry name" value="F420_G6P_DH-rel"/>
</dbReference>
<accession>A0A7Z8K1Q6</accession>
<name>A0A7Z8K1Q6_9CELL</name>
<evidence type="ECO:0000259" key="2">
    <source>
        <dbReference type="Pfam" id="PF00296"/>
    </source>
</evidence>
<dbReference type="NCBIfam" id="TIGR03557">
    <property type="entry name" value="F420_G6P_family"/>
    <property type="match status" value="1"/>
</dbReference>
<dbReference type="AlphaFoldDB" id="A0A7Z8K1Q6"/>